<reference evidence="1" key="1">
    <citation type="submission" date="2023-08" db="EMBL/GenBank/DDBJ databases">
        <authorList>
            <person name="Messyasz A."/>
            <person name="Mannisto M.K."/>
            <person name="Kerkhof L.J."/>
            <person name="Haggblom M."/>
        </authorList>
    </citation>
    <scope>NUCLEOTIDE SEQUENCE</scope>
    <source>
        <strain evidence="1">M8UP39</strain>
        <plasmid evidence="1">unnamed</plasmid>
    </source>
</reference>
<dbReference type="RefSeq" id="WP_353070795.1">
    <property type="nucleotide sequence ID" value="NZ_CP132937.1"/>
</dbReference>
<organism evidence="1">
    <name type="scientific">Tunturiibacter gelidiferens</name>
    <dbReference type="NCBI Taxonomy" id="3069689"/>
    <lineage>
        <taxon>Bacteria</taxon>
        <taxon>Pseudomonadati</taxon>
        <taxon>Acidobacteriota</taxon>
        <taxon>Terriglobia</taxon>
        <taxon>Terriglobales</taxon>
        <taxon>Acidobacteriaceae</taxon>
        <taxon>Tunturiibacter</taxon>
    </lineage>
</organism>
<accession>A0AAU7YVV9</accession>
<evidence type="ECO:0000313" key="1">
    <source>
        <dbReference type="EMBL" id="XCB20341.1"/>
    </source>
</evidence>
<dbReference type="PROSITE" id="PS51257">
    <property type="entry name" value="PROKAR_LIPOPROTEIN"/>
    <property type="match status" value="1"/>
</dbReference>
<dbReference type="InterPro" id="IPR010262">
    <property type="entry name" value="Arylsulfotransferase_bact"/>
</dbReference>
<geneLocation type="plasmid" evidence="1">
    <name>unnamed</name>
</geneLocation>
<dbReference type="PANTHER" id="PTHR35340:SF5">
    <property type="entry name" value="ASST-DOMAIN-CONTAINING PROTEIN"/>
    <property type="match status" value="1"/>
</dbReference>
<proteinExistence type="predicted"/>
<dbReference type="AlphaFoldDB" id="A0AAU7YVV9"/>
<dbReference type="GO" id="GO:0004062">
    <property type="term" value="F:aryl sulfotransferase activity"/>
    <property type="evidence" value="ECO:0007669"/>
    <property type="project" value="InterPro"/>
</dbReference>
<name>A0AAU7YVV9_9BACT</name>
<sequence>MRNRAVGLAFLIGLLVLSGCGSGVYYTITPTDPTAPPPVATQSGSVSVAPQYAAVGPSGSSQFKATVSGSGGVQWLVNGVAGGNATVGTVDANGNFTAPVALVQPVNVVVTAELANSAQSNYATAVVSLVASGVVSATGNPQVASYSITLPAPGSVYVEFGDSAAYGFPTSVQTTPSHYGGQLTVLVAGLRGNTAYHMRAQVVLNDGAALTDTDHTFTTGLPPETAVVEMTTTAGDTPQPGIETFDTLRPHEAVQAFATDLSGNVIWTYSYAGSIEDAVQPIKMLPNGHFLIQISYASSIPVQKGGIVIPGTLDEVREVDLAGSTIRSVTAAQLAKELPAQGAGIQLGSLHHDVLPLPNGHILLLFSVSKAFNDLPGYPGTTNVLGDELVDVDQNFSPDWVWNSFDHLDVNRHPYLFPDWTHSNALLYSADDHNVLLSVRHQNWIIKIDFEDGTGSGNILWRLGEGGDFRLEGGTDPTDWFYAQHGPSFFSTNTTGVFELGAMDNGDDRQFPAGVMCGVGGVAPCLYSTASVLQVNESGMSASLLKRYVPPGSIYSFFGGNVNPLADGDLEVNFCGATTGTLVQELREEDGIEEVVWQAVTKGTNQYRADRLPSLYPGVQW</sequence>
<protein>
    <submittedName>
        <fullName evidence="1">Aryl-sulfate sulfotransferase</fullName>
    </submittedName>
</protein>
<dbReference type="EMBL" id="CP132937">
    <property type="protein sequence ID" value="XCB20341.1"/>
    <property type="molecule type" value="Genomic_DNA"/>
</dbReference>
<reference evidence="1" key="2">
    <citation type="journal article" date="2024" name="Environ. Microbiol.">
        <title>Genome analysis and description of Tunturibacter gen. nov. expands the diversity of Terriglobia in tundra soils.</title>
        <authorList>
            <person name="Messyasz A."/>
            <person name="Mannisto M.K."/>
            <person name="Kerkhof L.J."/>
            <person name="Haggblom M.M."/>
        </authorList>
    </citation>
    <scope>NUCLEOTIDE SEQUENCE</scope>
    <source>
        <strain evidence="1">M8UP39</strain>
    </source>
</reference>
<dbReference type="KEGG" id="tgi:RBB81_00525"/>
<gene>
    <name evidence="1" type="ORF">RBB81_00525</name>
</gene>
<dbReference type="Pfam" id="PF05935">
    <property type="entry name" value="Arylsulfotrans"/>
    <property type="match status" value="1"/>
</dbReference>
<dbReference type="InterPro" id="IPR053143">
    <property type="entry name" value="Arylsulfate_ST"/>
</dbReference>
<keyword evidence="1" id="KW-0614">Plasmid</keyword>
<dbReference type="PANTHER" id="PTHR35340">
    <property type="entry name" value="PQQ ENZYME REPEAT PROTEIN-RELATED"/>
    <property type="match status" value="1"/>
</dbReference>